<dbReference type="Pfam" id="PF10115">
    <property type="entry name" value="HlyU"/>
    <property type="match status" value="1"/>
</dbReference>
<comment type="caution">
    <text evidence="2">The sequence shown here is derived from an EMBL/GenBank/DDBJ whole genome shotgun (WGS) entry which is preliminary data.</text>
</comment>
<dbReference type="AlphaFoldDB" id="A0A4R1NXC6"/>
<dbReference type="OrthoDB" id="9800971at2"/>
<dbReference type="RefSeq" id="WP_132859910.1">
    <property type="nucleotide sequence ID" value="NZ_SMGR01000001.1"/>
</dbReference>
<keyword evidence="3" id="KW-1185">Reference proteome</keyword>
<dbReference type="Proteomes" id="UP000295673">
    <property type="component" value="Unassembled WGS sequence"/>
</dbReference>
<gene>
    <name evidence="2" type="ORF">BXY66_1985</name>
</gene>
<feature type="region of interest" description="Disordered" evidence="1">
    <location>
        <begin position="1"/>
        <end position="20"/>
    </location>
</feature>
<proteinExistence type="predicted"/>
<evidence type="ECO:0000256" key="1">
    <source>
        <dbReference type="SAM" id="MobiDB-lite"/>
    </source>
</evidence>
<name>A0A4R1NXC6_9RHOB</name>
<dbReference type="InterPro" id="IPR018772">
    <property type="entry name" value="Transcription_activator_HlyU"/>
</dbReference>
<dbReference type="EMBL" id="SMGR01000001">
    <property type="protein sequence ID" value="TCL09918.1"/>
    <property type="molecule type" value="Genomic_DNA"/>
</dbReference>
<organism evidence="2 3">
    <name type="scientific">Shimia isoporae</name>
    <dbReference type="NCBI Taxonomy" id="647720"/>
    <lineage>
        <taxon>Bacteria</taxon>
        <taxon>Pseudomonadati</taxon>
        <taxon>Pseudomonadota</taxon>
        <taxon>Alphaproteobacteria</taxon>
        <taxon>Rhodobacterales</taxon>
        <taxon>Roseobacteraceae</taxon>
    </lineage>
</organism>
<evidence type="ECO:0000313" key="3">
    <source>
        <dbReference type="Proteomes" id="UP000295673"/>
    </source>
</evidence>
<evidence type="ECO:0000313" key="2">
    <source>
        <dbReference type="EMBL" id="TCL09918.1"/>
    </source>
</evidence>
<sequence length="92" mass="10093">MSFLKRLFGGGETEEASVSADSLEYEGYTITPSPIKEGGQFRVSAKIEGYVDGVAKEHTLIRADVIRDHDEAVEMSVRKAKQLIDQMGAALF</sequence>
<evidence type="ECO:0008006" key="4">
    <source>
        <dbReference type="Google" id="ProtNLM"/>
    </source>
</evidence>
<accession>A0A4R1NXC6</accession>
<reference evidence="2 3" key="1">
    <citation type="submission" date="2019-03" db="EMBL/GenBank/DDBJ databases">
        <title>Genomic Encyclopedia of Archaeal and Bacterial Type Strains, Phase II (KMG-II): from individual species to whole genera.</title>
        <authorList>
            <person name="Goeker M."/>
        </authorList>
    </citation>
    <scope>NUCLEOTIDE SEQUENCE [LARGE SCALE GENOMIC DNA]</scope>
    <source>
        <strain evidence="2 3">DSM 26433</strain>
    </source>
</reference>
<protein>
    <recommendedName>
        <fullName evidence="4">Transcriptional activator HlyU</fullName>
    </recommendedName>
</protein>